<accession>A0A0K1QAU3</accession>
<evidence type="ECO:0000256" key="1">
    <source>
        <dbReference type="SAM" id="MobiDB-lite"/>
    </source>
</evidence>
<sequence>MKGAFMTPVFDAKRPDLRRAWPSRTACLFLLGQLSFTLACAGDDTRPSSSASAVGSRDRASNDVGGALPDGGSPRPTLDVQLLLRNDDGEPIVGRPVVAVDSRDKHLEVMTDETGSLFFMGLSPPYDVAVAPAPSGSVVTPVVFVGLTRPDPRIVVSERLEPAAPSPVRRLHVEVAAPPCPVAGESCWVVATSTSSSGTGHGAAWYGAESTQVVVDLTHVASSGPGSSSEAALLAEPTEVHVLAGEELGSGFWYARASAPTDGNLGPLTLDLVEATEPAVFATRPPDTERFWNWRLEAWLAMPDGGRLLLRRAWWPSFAARVPLLPGALLEVRASAETSDDDHSPMGARRVAEVWSGALPLATPNVVLEAPRTAVSTRAGTNVSRRGPGIGWTGPDGVSTVVLVDLQRGLQRFRLVTAEREVSLRRLEALGIPRPDPGQHALDIETQVHGTVDGVADVTAPIEPLPSSLDQREPGASTYTRFGFVVTP</sequence>
<name>A0A0K1QAU3_9BACT</name>
<evidence type="ECO:0000313" key="2">
    <source>
        <dbReference type="EMBL" id="AKV02853.1"/>
    </source>
</evidence>
<dbReference type="STRING" id="1391654.AKJ09_09516"/>
<proteinExistence type="predicted"/>
<keyword evidence="3" id="KW-1185">Reference proteome</keyword>
<dbReference type="Proteomes" id="UP000064967">
    <property type="component" value="Chromosome"/>
</dbReference>
<protein>
    <submittedName>
        <fullName evidence="2">Uncharacterized protein</fullName>
    </submittedName>
</protein>
<dbReference type="KEGG" id="llu:AKJ09_09516"/>
<evidence type="ECO:0000313" key="3">
    <source>
        <dbReference type="Proteomes" id="UP000064967"/>
    </source>
</evidence>
<dbReference type="AlphaFoldDB" id="A0A0K1QAU3"/>
<organism evidence="2 3">
    <name type="scientific">Labilithrix luteola</name>
    <dbReference type="NCBI Taxonomy" id="1391654"/>
    <lineage>
        <taxon>Bacteria</taxon>
        <taxon>Pseudomonadati</taxon>
        <taxon>Myxococcota</taxon>
        <taxon>Polyangia</taxon>
        <taxon>Polyangiales</taxon>
        <taxon>Labilitrichaceae</taxon>
        <taxon>Labilithrix</taxon>
    </lineage>
</organism>
<gene>
    <name evidence="2" type="ORF">AKJ09_09516</name>
</gene>
<dbReference type="EMBL" id="CP012333">
    <property type="protein sequence ID" value="AKV02853.1"/>
    <property type="molecule type" value="Genomic_DNA"/>
</dbReference>
<feature type="region of interest" description="Disordered" evidence="1">
    <location>
        <begin position="44"/>
        <end position="76"/>
    </location>
</feature>
<reference evidence="2 3" key="1">
    <citation type="submission" date="2015-08" db="EMBL/GenBank/DDBJ databases">
        <authorList>
            <person name="Babu N.S."/>
            <person name="Beckwith C.J."/>
            <person name="Beseler K.G."/>
            <person name="Brison A."/>
            <person name="Carone J.V."/>
            <person name="Caskin T.P."/>
            <person name="Diamond M."/>
            <person name="Durham M.E."/>
            <person name="Foxe J.M."/>
            <person name="Go M."/>
            <person name="Henderson B.A."/>
            <person name="Jones I.B."/>
            <person name="McGettigan J.A."/>
            <person name="Micheletti S.J."/>
            <person name="Nasrallah M.E."/>
            <person name="Ortiz D."/>
            <person name="Piller C.R."/>
            <person name="Privatt S.R."/>
            <person name="Schneider S.L."/>
            <person name="Sharp S."/>
            <person name="Smith T.C."/>
            <person name="Stanton J.D."/>
            <person name="Ullery H.E."/>
            <person name="Wilson R.J."/>
            <person name="Serrano M.G."/>
            <person name="Buck G."/>
            <person name="Lee V."/>
            <person name="Wang Y."/>
            <person name="Carvalho R."/>
            <person name="Voegtly L."/>
            <person name="Shi R."/>
            <person name="Duckworth R."/>
            <person name="Johnson A."/>
            <person name="Loviza R."/>
            <person name="Walstead R."/>
            <person name="Shah Z."/>
            <person name="Kiflezghi M."/>
            <person name="Wade K."/>
            <person name="Ball S.L."/>
            <person name="Bradley K.W."/>
            <person name="Asai D.J."/>
            <person name="Bowman C.A."/>
            <person name="Russell D.A."/>
            <person name="Pope W.H."/>
            <person name="Jacobs-Sera D."/>
            <person name="Hendrix R.W."/>
            <person name="Hatfull G.F."/>
        </authorList>
    </citation>
    <scope>NUCLEOTIDE SEQUENCE [LARGE SCALE GENOMIC DNA]</scope>
    <source>
        <strain evidence="2 3">DSM 27648</strain>
    </source>
</reference>